<feature type="transmembrane region" description="Helical" evidence="1">
    <location>
        <begin position="145"/>
        <end position="164"/>
    </location>
</feature>
<proteinExistence type="predicted"/>
<feature type="transmembrane region" description="Helical" evidence="1">
    <location>
        <begin position="79"/>
        <end position="101"/>
    </location>
</feature>
<dbReference type="Pfam" id="PF05857">
    <property type="entry name" value="TraX"/>
    <property type="match status" value="1"/>
</dbReference>
<keyword evidence="3" id="KW-1185">Reference proteome</keyword>
<gene>
    <name evidence="2" type="ORF">ISU02_09855</name>
</gene>
<reference evidence="2 3" key="1">
    <citation type="submission" date="2020-11" db="EMBL/GenBank/DDBJ databases">
        <title>Fusibacter basophilias sp. nov.</title>
        <authorList>
            <person name="Qiu D."/>
        </authorList>
    </citation>
    <scope>NUCLEOTIDE SEQUENCE [LARGE SCALE GENOMIC DNA]</scope>
    <source>
        <strain evidence="2 3">Q10-2</strain>
    </source>
</reference>
<organism evidence="2 3">
    <name type="scientific">Fusibacter ferrireducens</name>
    <dbReference type="NCBI Taxonomy" id="2785058"/>
    <lineage>
        <taxon>Bacteria</taxon>
        <taxon>Bacillati</taxon>
        <taxon>Bacillota</taxon>
        <taxon>Clostridia</taxon>
        <taxon>Eubacteriales</taxon>
        <taxon>Eubacteriales Family XII. Incertae Sedis</taxon>
        <taxon>Fusibacter</taxon>
    </lineage>
</organism>
<evidence type="ECO:0000313" key="3">
    <source>
        <dbReference type="Proteomes" id="UP000614200"/>
    </source>
</evidence>
<protein>
    <recommendedName>
        <fullName evidence="4">TraX protein</fullName>
    </recommendedName>
</protein>
<feature type="transmembrane region" description="Helical" evidence="1">
    <location>
        <begin position="113"/>
        <end position="133"/>
    </location>
</feature>
<feature type="transmembrane region" description="Helical" evidence="1">
    <location>
        <begin position="171"/>
        <end position="197"/>
    </location>
</feature>
<dbReference type="EMBL" id="JADKNH010000005">
    <property type="protein sequence ID" value="MBF4693425.1"/>
    <property type="molecule type" value="Genomic_DNA"/>
</dbReference>
<evidence type="ECO:0000313" key="2">
    <source>
        <dbReference type="EMBL" id="MBF4693425.1"/>
    </source>
</evidence>
<feature type="transmembrane region" description="Helical" evidence="1">
    <location>
        <begin position="18"/>
        <end position="36"/>
    </location>
</feature>
<dbReference type="InterPro" id="IPR008875">
    <property type="entry name" value="TraX"/>
</dbReference>
<feature type="transmembrane region" description="Helical" evidence="1">
    <location>
        <begin position="231"/>
        <end position="250"/>
    </location>
</feature>
<keyword evidence="1" id="KW-0472">Membrane</keyword>
<sequence>MTLDHVAKYTIMLNMGNHIFNMIGRIAAPLFLYLITVSAEHTRSKLKFVLRLYITHVIIGFLTLFLGKVEPAFFGSYDQFSVLSTFAYVVFYIYTFENIIISRKKKDFLRMGSYILLGVVSIILPIILLLFLQDEVLCSILFPNILTIPYSPLFVLMGICWYFSKTKPKKAGVLLIFSFLSFGGNLVVSSLSSWVFFDFFNNIQFWMVLFLPFIFLYNGQKGKPMKYFFYIYYPLHVFLLMFMGQLLLYLSTDVH</sequence>
<dbReference type="Proteomes" id="UP000614200">
    <property type="component" value="Unassembled WGS sequence"/>
</dbReference>
<keyword evidence="1" id="KW-0812">Transmembrane</keyword>
<keyword evidence="1" id="KW-1133">Transmembrane helix</keyword>
<feature type="transmembrane region" description="Helical" evidence="1">
    <location>
        <begin position="203"/>
        <end position="219"/>
    </location>
</feature>
<accession>A0ABR9ZSK8</accession>
<evidence type="ECO:0008006" key="4">
    <source>
        <dbReference type="Google" id="ProtNLM"/>
    </source>
</evidence>
<feature type="transmembrane region" description="Helical" evidence="1">
    <location>
        <begin position="48"/>
        <end position="67"/>
    </location>
</feature>
<comment type="caution">
    <text evidence="2">The sequence shown here is derived from an EMBL/GenBank/DDBJ whole genome shotgun (WGS) entry which is preliminary data.</text>
</comment>
<name>A0ABR9ZSK8_9FIRM</name>
<evidence type="ECO:0000256" key="1">
    <source>
        <dbReference type="SAM" id="Phobius"/>
    </source>
</evidence>